<evidence type="ECO:0000256" key="2">
    <source>
        <dbReference type="SAM" id="Phobius"/>
    </source>
</evidence>
<feature type="region of interest" description="Disordered" evidence="1">
    <location>
        <begin position="87"/>
        <end position="108"/>
    </location>
</feature>
<sequence>MRLGRETGVGARRGRPDAPPVRRRPAPRRAADPVKALMHRHRRLCERAVDPLEIAAGLEAHGVTDRTATRFRHRDVFSLAEEMYARAPRETWTPPPPKPPPPTPARTGWALRSLLPGLLCAATVTGLRLTDGHARLAIAAGGVLAVTLGLRAALTHGPLAPDPRATALPRQPGVRAWTLWLLAYALLGDGLLDTVVSGGPDTLPDGTTDGPWPLAAAPVLALALSCAPAAWCAHLLSARARRRLTTSRGLAEFTTSVRPLLFASLALYLGALAALVTVSGAVLREPAHLAQALTLDALLFLARLLVVHGATRAPTLALTCAATAQAGALAALFGGRLPGCAFLATPVETVFTAWGPGSVPSVVCAAAALPLLLLATRTLTRASAHAPADPPC</sequence>
<gene>
    <name evidence="3" type="ORF">RM863_22050</name>
</gene>
<evidence type="ECO:0000313" key="4">
    <source>
        <dbReference type="Proteomes" id="UP001180489"/>
    </source>
</evidence>
<protein>
    <recommendedName>
        <fullName evidence="5">Integral membrane protein</fullName>
    </recommendedName>
</protein>
<keyword evidence="2" id="KW-0812">Transmembrane</keyword>
<comment type="caution">
    <text evidence="3">The sequence shown here is derived from an EMBL/GenBank/DDBJ whole genome shotgun (WGS) entry which is preliminary data.</text>
</comment>
<name>A0ABU2UNP9_9ACTN</name>
<keyword evidence="4" id="KW-1185">Reference proteome</keyword>
<feature type="compositionally biased region" description="Pro residues" evidence="1">
    <location>
        <begin position="93"/>
        <end position="104"/>
    </location>
</feature>
<proteinExistence type="predicted"/>
<dbReference type="RefSeq" id="WP_311636113.1">
    <property type="nucleotide sequence ID" value="NZ_JAVRFF010000024.1"/>
</dbReference>
<feature type="region of interest" description="Disordered" evidence="1">
    <location>
        <begin position="1"/>
        <end position="31"/>
    </location>
</feature>
<feature type="transmembrane region" description="Helical" evidence="2">
    <location>
        <begin position="353"/>
        <end position="375"/>
    </location>
</feature>
<keyword evidence="2" id="KW-1133">Transmembrane helix</keyword>
<feature type="transmembrane region" description="Helical" evidence="2">
    <location>
        <begin position="289"/>
        <end position="306"/>
    </location>
</feature>
<evidence type="ECO:0008006" key="5">
    <source>
        <dbReference type="Google" id="ProtNLM"/>
    </source>
</evidence>
<evidence type="ECO:0000313" key="3">
    <source>
        <dbReference type="EMBL" id="MDT0474809.1"/>
    </source>
</evidence>
<organism evidence="3 4">
    <name type="scientific">Streptomyces hintoniae</name>
    <dbReference type="NCBI Taxonomy" id="3075521"/>
    <lineage>
        <taxon>Bacteria</taxon>
        <taxon>Bacillati</taxon>
        <taxon>Actinomycetota</taxon>
        <taxon>Actinomycetes</taxon>
        <taxon>Kitasatosporales</taxon>
        <taxon>Streptomycetaceae</taxon>
        <taxon>Streptomyces</taxon>
    </lineage>
</organism>
<feature type="transmembrane region" description="Helical" evidence="2">
    <location>
        <begin position="259"/>
        <end position="283"/>
    </location>
</feature>
<dbReference type="Proteomes" id="UP001180489">
    <property type="component" value="Unassembled WGS sequence"/>
</dbReference>
<dbReference type="EMBL" id="JAVRFF010000024">
    <property type="protein sequence ID" value="MDT0474809.1"/>
    <property type="molecule type" value="Genomic_DNA"/>
</dbReference>
<keyword evidence="2" id="KW-0472">Membrane</keyword>
<feature type="transmembrane region" description="Helical" evidence="2">
    <location>
        <begin position="174"/>
        <end position="192"/>
    </location>
</feature>
<accession>A0ABU2UNP9</accession>
<evidence type="ECO:0000256" key="1">
    <source>
        <dbReference type="SAM" id="MobiDB-lite"/>
    </source>
</evidence>
<feature type="transmembrane region" description="Helical" evidence="2">
    <location>
        <begin position="313"/>
        <end position="333"/>
    </location>
</feature>
<reference evidence="3" key="1">
    <citation type="submission" date="2024-05" db="EMBL/GenBank/DDBJ databases">
        <title>30 novel species of actinomycetes from the DSMZ collection.</title>
        <authorList>
            <person name="Nouioui I."/>
        </authorList>
    </citation>
    <scope>NUCLEOTIDE SEQUENCE</scope>
    <source>
        <strain evidence="3">DSM 41014</strain>
    </source>
</reference>
<feature type="transmembrane region" description="Helical" evidence="2">
    <location>
        <begin position="212"/>
        <end position="238"/>
    </location>
</feature>